<comment type="caution">
    <text evidence="1">The sequence shown here is derived from an EMBL/GenBank/DDBJ whole genome shotgun (WGS) entry which is preliminary data.</text>
</comment>
<keyword evidence="2" id="KW-1185">Reference proteome</keyword>
<dbReference type="RefSeq" id="WP_109606295.1">
    <property type="nucleotide sequence ID" value="NZ_QGHA01000001.1"/>
</dbReference>
<protein>
    <submittedName>
        <fullName evidence="1">Uncharacterized protein</fullName>
    </submittedName>
</protein>
<evidence type="ECO:0000313" key="2">
    <source>
        <dbReference type="Proteomes" id="UP000245678"/>
    </source>
</evidence>
<evidence type="ECO:0000313" key="1">
    <source>
        <dbReference type="EMBL" id="PWK80171.1"/>
    </source>
</evidence>
<name>A0A316HJE8_9SPHI</name>
<organism evidence="1 2">
    <name type="scientific">Mucilaginibacter oryzae</name>
    <dbReference type="NCBI Taxonomy" id="468058"/>
    <lineage>
        <taxon>Bacteria</taxon>
        <taxon>Pseudomonadati</taxon>
        <taxon>Bacteroidota</taxon>
        <taxon>Sphingobacteriia</taxon>
        <taxon>Sphingobacteriales</taxon>
        <taxon>Sphingobacteriaceae</taxon>
        <taxon>Mucilaginibacter</taxon>
    </lineage>
</organism>
<sequence>MDIQLIEGHFSSADALDLLTQMIHVKIRFHENKISGQCTEEDIKSRERRIKQLQKDLFNIRELIGGKGGPVELKSVVAIQ</sequence>
<reference evidence="1 2" key="1">
    <citation type="submission" date="2018-05" db="EMBL/GenBank/DDBJ databases">
        <title>Genomic Encyclopedia of Archaeal and Bacterial Type Strains, Phase II (KMG-II): from individual species to whole genera.</title>
        <authorList>
            <person name="Goeker M."/>
        </authorList>
    </citation>
    <scope>NUCLEOTIDE SEQUENCE [LARGE SCALE GENOMIC DNA]</scope>
    <source>
        <strain evidence="1 2">DSM 19975</strain>
    </source>
</reference>
<dbReference type="Proteomes" id="UP000245678">
    <property type="component" value="Unassembled WGS sequence"/>
</dbReference>
<accession>A0A316HJE8</accession>
<dbReference type="EMBL" id="QGHA01000001">
    <property type="protein sequence ID" value="PWK80171.1"/>
    <property type="molecule type" value="Genomic_DNA"/>
</dbReference>
<gene>
    <name evidence="1" type="ORF">LX99_00635</name>
</gene>
<proteinExistence type="predicted"/>
<dbReference type="AlphaFoldDB" id="A0A316HJE8"/>